<reference evidence="3 4" key="1">
    <citation type="journal article" date="2016" name="Genome Biol. Evol.">
        <title>Gene Family Evolution Reflects Adaptation to Soil Environmental Stressors in the Genome of the Collembolan Orchesella cincta.</title>
        <authorList>
            <person name="Faddeeva-Vakhrusheva A."/>
            <person name="Derks M.F."/>
            <person name="Anvar S.Y."/>
            <person name="Agamennone V."/>
            <person name="Suring W."/>
            <person name="Smit S."/>
            <person name="van Straalen N.M."/>
            <person name="Roelofs D."/>
        </authorList>
    </citation>
    <scope>NUCLEOTIDE SEQUENCE [LARGE SCALE GENOMIC DNA]</scope>
    <source>
        <tissue evidence="3">Mixed pool</tissue>
    </source>
</reference>
<evidence type="ECO:0000256" key="2">
    <source>
        <dbReference type="SAM" id="Phobius"/>
    </source>
</evidence>
<name>A0A1D2MVF1_ORCCI</name>
<evidence type="ECO:0000256" key="1">
    <source>
        <dbReference type="SAM" id="MobiDB-lite"/>
    </source>
</evidence>
<feature type="transmembrane region" description="Helical" evidence="2">
    <location>
        <begin position="43"/>
        <end position="68"/>
    </location>
</feature>
<feature type="compositionally biased region" description="Low complexity" evidence="1">
    <location>
        <begin position="341"/>
        <end position="360"/>
    </location>
</feature>
<feature type="transmembrane region" description="Helical" evidence="2">
    <location>
        <begin position="265"/>
        <end position="282"/>
    </location>
</feature>
<comment type="caution">
    <text evidence="3">The sequence shown here is derived from an EMBL/GenBank/DDBJ whole genome shotgun (WGS) entry which is preliminary data.</text>
</comment>
<organism evidence="3 4">
    <name type="scientific">Orchesella cincta</name>
    <name type="common">Springtail</name>
    <name type="synonym">Podura cincta</name>
    <dbReference type="NCBI Taxonomy" id="48709"/>
    <lineage>
        <taxon>Eukaryota</taxon>
        <taxon>Metazoa</taxon>
        <taxon>Ecdysozoa</taxon>
        <taxon>Arthropoda</taxon>
        <taxon>Hexapoda</taxon>
        <taxon>Collembola</taxon>
        <taxon>Entomobryomorpha</taxon>
        <taxon>Entomobryoidea</taxon>
        <taxon>Orchesellidae</taxon>
        <taxon>Orchesellinae</taxon>
        <taxon>Orchesella</taxon>
    </lineage>
</organism>
<dbReference type="AlphaFoldDB" id="A0A1D2MVF1"/>
<dbReference type="EMBL" id="LJIJ01000505">
    <property type="protein sequence ID" value="ODM96774.1"/>
    <property type="molecule type" value="Genomic_DNA"/>
</dbReference>
<dbReference type="GO" id="GO:0016020">
    <property type="term" value="C:membrane"/>
    <property type="evidence" value="ECO:0007669"/>
    <property type="project" value="TreeGrafter"/>
</dbReference>
<feature type="transmembrane region" description="Helical" evidence="2">
    <location>
        <begin position="199"/>
        <end position="219"/>
    </location>
</feature>
<dbReference type="InterPro" id="IPR049352">
    <property type="entry name" value="Rost"/>
</dbReference>
<feature type="transmembrane region" description="Helical" evidence="2">
    <location>
        <begin position="239"/>
        <end position="258"/>
    </location>
</feature>
<dbReference type="Proteomes" id="UP000094527">
    <property type="component" value="Unassembled WGS sequence"/>
</dbReference>
<protein>
    <submittedName>
        <fullName evidence="3">Protein rolling stone</fullName>
    </submittedName>
</protein>
<dbReference type="PANTHER" id="PTHR12242:SF1">
    <property type="entry name" value="MYND-TYPE DOMAIN-CONTAINING PROTEIN"/>
    <property type="match status" value="1"/>
</dbReference>
<evidence type="ECO:0000313" key="3">
    <source>
        <dbReference type="EMBL" id="ODM96774.1"/>
    </source>
</evidence>
<sequence>MTFKRIVSNVKKDFDMNSTSSCVFHHSQWESCREEEHASLPYLLYRVVFMIVFVSSITFSTLCQWNLFPIFLTNWSFMLQTLYAILSCANIIWKKQNYLIHSSCRKFHHIHPEPSAKTFELKAANTWGNVDDNKLNGNGKVGTACINIENNIVLEQNCSTTVLTTDESFLKKSDEDTVAVNGSNNNRSYSSTPTVLEKLIWILMNISHVLPHIVALGYWMFVYKYDPDQPSCERFKSHFIVHGATSIFALIDALIVAVPVRRTHFVFPSCILLLYTSFTWIYEIAGGSYRDGNEYVYAFLNWRYKPGIAAIISCVGVKCQLDVHIDELLYEEEEEYDEEGASTTVKSTSTTGATSRRSTAVPTSIPPVGNLTASNLTNLTAATNGTRANSTFISKPVNGSFFGFEVQSTSLNTGASTERSHYVLNQVGQIWNNVGKLNVTGIIDNALGIRTSNSQFVRPLVSGILNAVFCNPVTFSESNCRKSGRT</sequence>
<feature type="region of interest" description="Disordered" evidence="1">
    <location>
        <begin position="334"/>
        <end position="366"/>
    </location>
</feature>
<keyword evidence="2" id="KW-0472">Membrane</keyword>
<feature type="transmembrane region" description="Helical" evidence="2">
    <location>
        <begin position="74"/>
        <end position="93"/>
    </location>
</feature>
<dbReference type="STRING" id="48709.A0A1D2MVF1"/>
<gene>
    <name evidence="3" type="ORF">Ocin01_09911</name>
</gene>
<proteinExistence type="predicted"/>
<keyword evidence="4" id="KW-1185">Reference proteome</keyword>
<keyword evidence="2" id="KW-0812">Transmembrane</keyword>
<evidence type="ECO:0000313" key="4">
    <source>
        <dbReference type="Proteomes" id="UP000094527"/>
    </source>
</evidence>
<accession>A0A1D2MVF1</accession>
<dbReference type="Pfam" id="PF21534">
    <property type="entry name" value="Rost"/>
    <property type="match status" value="1"/>
</dbReference>
<dbReference type="OrthoDB" id="419711at2759"/>
<dbReference type="PANTHER" id="PTHR12242">
    <property type="entry name" value="OS02G0130600 PROTEIN-RELATED"/>
    <property type="match status" value="1"/>
</dbReference>
<keyword evidence="2" id="KW-1133">Transmembrane helix</keyword>